<accession>A0A9P5NRI8</accession>
<protein>
    <recommendedName>
        <fullName evidence="3">Protein kinase domain-containing protein</fullName>
    </recommendedName>
</protein>
<dbReference type="OrthoDB" id="2954877at2759"/>
<dbReference type="InterPro" id="IPR011009">
    <property type="entry name" value="Kinase-like_dom_sf"/>
</dbReference>
<dbReference type="AlphaFoldDB" id="A0A9P5NRI8"/>
<gene>
    <name evidence="1" type="ORF">CPB84DRAFT_1745899</name>
</gene>
<keyword evidence="2" id="KW-1185">Reference proteome</keyword>
<dbReference type="SUPFAM" id="SSF56112">
    <property type="entry name" value="Protein kinase-like (PK-like)"/>
    <property type="match status" value="1"/>
</dbReference>
<evidence type="ECO:0000313" key="2">
    <source>
        <dbReference type="Proteomes" id="UP000724874"/>
    </source>
</evidence>
<comment type="caution">
    <text evidence="1">The sequence shown here is derived from an EMBL/GenBank/DDBJ whole genome shotgun (WGS) entry which is preliminary data.</text>
</comment>
<dbReference type="EMBL" id="JADNYJ010000027">
    <property type="protein sequence ID" value="KAF8904063.1"/>
    <property type="molecule type" value="Genomic_DNA"/>
</dbReference>
<organism evidence="1 2">
    <name type="scientific">Gymnopilus junonius</name>
    <name type="common">Spectacular rustgill mushroom</name>
    <name type="synonym">Gymnopilus spectabilis subsp. junonius</name>
    <dbReference type="NCBI Taxonomy" id="109634"/>
    <lineage>
        <taxon>Eukaryota</taxon>
        <taxon>Fungi</taxon>
        <taxon>Dikarya</taxon>
        <taxon>Basidiomycota</taxon>
        <taxon>Agaricomycotina</taxon>
        <taxon>Agaricomycetes</taxon>
        <taxon>Agaricomycetidae</taxon>
        <taxon>Agaricales</taxon>
        <taxon>Agaricineae</taxon>
        <taxon>Hymenogastraceae</taxon>
        <taxon>Gymnopilus</taxon>
    </lineage>
</organism>
<proteinExistence type="predicted"/>
<evidence type="ECO:0000313" key="1">
    <source>
        <dbReference type="EMBL" id="KAF8904063.1"/>
    </source>
</evidence>
<evidence type="ECO:0008006" key="3">
    <source>
        <dbReference type="Google" id="ProtNLM"/>
    </source>
</evidence>
<name>A0A9P5NRI8_GYMJU</name>
<reference evidence="1" key="1">
    <citation type="submission" date="2020-11" db="EMBL/GenBank/DDBJ databases">
        <authorList>
            <consortium name="DOE Joint Genome Institute"/>
            <person name="Ahrendt S."/>
            <person name="Riley R."/>
            <person name="Andreopoulos W."/>
            <person name="LaButti K."/>
            <person name="Pangilinan J."/>
            <person name="Ruiz-duenas F.J."/>
            <person name="Barrasa J.M."/>
            <person name="Sanchez-Garcia M."/>
            <person name="Camarero S."/>
            <person name="Miyauchi S."/>
            <person name="Serrano A."/>
            <person name="Linde D."/>
            <person name="Babiker R."/>
            <person name="Drula E."/>
            <person name="Ayuso-Fernandez I."/>
            <person name="Pacheco R."/>
            <person name="Padilla G."/>
            <person name="Ferreira P."/>
            <person name="Barriuso J."/>
            <person name="Kellner H."/>
            <person name="Castanera R."/>
            <person name="Alfaro M."/>
            <person name="Ramirez L."/>
            <person name="Pisabarro A.G."/>
            <person name="Kuo A."/>
            <person name="Tritt A."/>
            <person name="Lipzen A."/>
            <person name="He G."/>
            <person name="Yan M."/>
            <person name="Ng V."/>
            <person name="Cullen D."/>
            <person name="Martin F."/>
            <person name="Rosso M.-N."/>
            <person name="Henrissat B."/>
            <person name="Hibbett D."/>
            <person name="Martinez A.T."/>
            <person name="Grigoriev I.V."/>
        </authorList>
    </citation>
    <scope>NUCLEOTIDE SEQUENCE</scope>
    <source>
        <strain evidence="1">AH 44721</strain>
    </source>
</reference>
<sequence length="330" mass="39633">MAWTENWVYDKFSNLQGTTIPRFYGTFMIRLPNSKEDIFAVAMSYIEGAGKLKDRFIDLGSMDNFGQKWYSLAREIFSKVYDFHQMGLCGIDINSGNILVVDKPSSSRENPNPFSVNFIDFATARPSSFPSDEENEKHCINYVMKEDVLSIDELLISMCETPRHMEYQWVRRRWGFYTWMEREHPDDAWFQAWWEKYLKPREDLYDRIAQRHNKRRKEMKARIAMIAQGKKERASGMERVVARLKEAKKLKMIKKWERIDRHSALNEAIEIIGRDKVRNILAKDIARGWMQHFTERYLRKTHKIWEMKRRKREKARKNSPIYQIRNFFSL</sequence>
<dbReference type="Proteomes" id="UP000724874">
    <property type="component" value="Unassembled WGS sequence"/>
</dbReference>